<dbReference type="Pfam" id="PF00892">
    <property type="entry name" value="EamA"/>
    <property type="match status" value="2"/>
</dbReference>
<comment type="caution">
    <text evidence="8">The sequence shown here is derived from an EMBL/GenBank/DDBJ whole genome shotgun (WGS) entry which is preliminary data.</text>
</comment>
<feature type="transmembrane region" description="Helical" evidence="6">
    <location>
        <begin position="127"/>
        <end position="146"/>
    </location>
</feature>
<evidence type="ECO:0000259" key="7">
    <source>
        <dbReference type="Pfam" id="PF00892"/>
    </source>
</evidence>
<dbReference type="GO" id="GO:0005886">
    <property type="term" value="C:plasma membrane"/>
    <property type="evidence" value="ECO:0007669"/>
    <property type="project" value="UniProtKB-SubCell"/>
</dbReference>
<dbReference type="PANTHER" id="PTHR42920:SF5">
    <property type="entry name" value="EAMA DOMAIN-CONTAINING PROTEIN"/>
    <property type="match status" value="1"/>
</dbReference>
<feature type="transmembrane region" description="Helical" evidence="6">
    <location>
        <begin position="186"/>
        <end position="204"/>
    </location>
</feature>
<proteinExistence type="predicted"/>
<gene>
    <name evidence="8" type="ORF">BN437_1449</name>
</gene>
<dbReference type="EMBL" id="CAPB01000011">
    <property type="protein sequence ID" value="CCO93388.1"/>
    <property type="molecule type" value="Genomic_DNA"/>
</dbReference>
<feature type="transmembrane region" description="Helical" evidence="6">
    <location>
        <begin position="158"/>
        <end position="179"/>
    </location>
</feature>
<sequence length="303" mass="31918">MLTFLSRYKFVVNPQEMVLILITVLWGGTFLVVNHAMTVSGPFWFIGVRFATAAVLLALISWRVLRGITWQEIKAGTLIGLAIGGGYGLQAYGMQTISGSKSAFITALYVPLVPLLQWIFLGRMPGLMSWIGVSMAFCGLLLVASPGSGSMSFSQGEMATLLSTLAIAAEIILIAACAGKVNVQRVTIIQLAMASLFGFIVMAPNGESVPPFSPDLLYSAVGLGIASALIQVTMNWAQCSVSPTRATVIYAGEPVWAGIVGRIAGERLPGIALLGGALIVLGVLVGELKIKRKNKDKLGASAS</sequence>
<feature type="transmembrane region" description="Helical" evidence="6">
    <location>
        <begin position="77"/>
        <end position="97"/>
    </location>
</feature>
<dbReference type="SUPFAM" id="SSF103481">
    <property type="entry name" value="Multidrug resistance efflux transporter EmrE"/>
    <property type="match status" value="2"/>
</dbReference>
<organism evidence="8 9">
    <name type="scientific">Erwinia amylovora NBRC 12687 = CFBP 1232</name>
    <dbReference type="NCBI Taxonomy" id="1219359"/>
    <lineage>
        <taxon>Bacteria</taxon>
        <taxon>Pseudomonadati</taxon>
        <taxon>Pseudomonadota</taxon>
        <taxon>Gammaproteobacteria</taxon>
        <taxon>Enterobacterales</taxon>
        <taxon>Erwiniaceae</taxon>
        <taxon>Erwinia</taxon>
    </lineage>
</organism>
<dbReference type="InterPro" id="IPR000620">
    <property type="entry name" value="EamA_dom"/>
</dbReference>
<evidence type="ECO:0000256" key="3">
    <source>
        <dbReference type="ARBA" id="ARBA00022692"/>
    </source>
</evidence>
<evidence type="ECO:0000256" key="1">
    <source>
        <dbReference type="ARBA" id="ARBA00004651"/>
    </source>
</evidence>
<keyword evidence="2" id="KW-1003">Cell membrane</keyword>
<feature type="domain" description="EamA" evidence="7">
    <location>
        <begin position="18"/>
        <end position="144"/>
    </location>
</feature>
<evidence type="ECO:0000256" key="6">
    <source>
        <dbReference type="SAM" id="Phobius"/>
    </source>
</evidence>
<feature type="transmembrane region" description="Helical" evidence="6">
    <location>
        <begin position="17"/>
        <end position="37"/>
    </location>
</feature>
<keyword evidence="3 6" id="KW-0812">Transmembrane</keyword>
<dbReference type="PANTHER" id="PTHR42920">
    <property type="entry name" value="OS03G0707200 PROTEIN-RELATED"/>
    <property type="match status" value="1"/>
</dbReference>
<keyword evidence="5 6" id="KW-0472">Membrane</keyword>
<evidence type="ECO:0000256" key="4">
    <source>
        <dbReference type="ARBA" id="ARBA00022989"/>
    </source>
</evidence>
<evidence type="ECO:0000256" key="2">
    <source>
        <dbReference type="ARBA" id="ARBA00022475"/>
    </source>
</evidence>
<accession>A0A831A1R7</accession>
<dbReference type="GeneID" id="97605700"/>
<feature type="transmembrane region" description="Helical" evidence="6">
    <location>
        <begin position="271"/>
        <end position="288"/>
    </location>
</feature>
<dbReference type="InterPro" id="IPR037185">
    <property type="entry name" value="EmrE-like"/>
</dbReference>
<dbReference type="RefSeq" id="WP_004157014.1">
    <property type="nucleotide sequence ID" value="NZ_BAYW01000002.1"/>
</dbReference>
<keyword evidence="4 6" id="KW-1133">Transmembrane helix</keyword>
<dbReference type="InterPro" id="IPR051258">
    <property type="entry name" value="Diverse_Substrate_Transporter"/>
</dbReference>
<name>A0A831A1R7_ERWAM</name>
<evidence type="ECO:0000313" key="8">
    <source>
        <dbReference type="EMBL" id="CCO93388.1"/>
    </source>
</evidence>
<dbReference type="AlphaFoldDB" id="A0A831A1R7"/>
<evidence type="ECO:0000313" key="9">
    <source>
        <dbReference type="Proteomes" id="UP000013111"/>
    </source>
</evidence>
<feature type="transmembrane region" description="Helical" evidence="6">
    <location>
        <begin position="43"/>
        <end position="65"/>
    </location>
</feature>
<comment type="subcellular location">
    <subcellularLocation>
        <location evidence="1">Cell membrane</location>
        <topology evidence="1">Multi-pass membrane protein</topology>
    </subcellularLocation>
</comment>
<evidence type="ECO:0000256" key="5">
    <source>
        <dbReference type="ARBA" id="ARBA00023136"/>
    </source>
</evidence>
<reference evidence="8 9" key="1">
    <citation type="submission" date="2012-11" db="EMBL/GenBank/DDBJ databases">
        <authorList>
            <person name="Linke B."/>
        </authorList>
    </citation>
    <scope>NUCLEOTIDE SEQUENCE [LARGE SCALE GENOMIC DNA]</scope>
    <source>
        <strain evidence="9">CFBP 1232</strain>
    </source>
</reference>
<feature type="transmembrane region" description="Helical" evidence="6">
    <location>
        <begin position="103"/>
        <end position="120"/>
    </location>
</feature>
<feature type="domain" description="EamA" evidence="7">
    <location>
        <begin position="156"/>
        <end position="285"/>
    </location>
</feature>
<reference evidence="8 9" key="2">
    <citation type="submission" date="2013-04" db="EMBL/GenBank/DDBJ databases">
        <title>Comparative genomics of 12 strains of Erwinia amylovora identifies a pan-genome with a large conserved core and provides insights into host specificity.</title>
        <authorList>
            <person name="Mann R.A."/>
            <person name="Smits T.H.M."/>
            <person name="Buehlmann A."/>
            <person name="Blom J."/>
            <person name="Goesmann A."/>
            <person name="Frey J.E."/>
            <person name="Plummer K.M."/>
            <person name="Beer S.V."/>
            <person name="Luck J."/>
            <person name="Duffy B."/>
            <person name="Rodoni B."/>
        </authorList>
    </citation>
    <scope>NUCLEOTIDE SEQUENCE [LARGE SCALE GENOMIC DNA]</scope>
    <source>
        <strain evidence="9">CFBP 1232</strain>
    </source>
</reference>
<dbReference type="Proteomes" id="UP000013111">
    <property type="component" value="Unassembled WGS sequence"/>
</dbReference>
<protein>
    <submittedName>
        <fullName evidence="8">Uncharacterized transporter</fullName>
    </submittedName>
</protein>